<dbReference type="Pfam" id="PF13191">
    <property type="entry name" value="AAA_16"/>
    <property type="match status" value="1"/>
</dbReference>
<dbReference type="EMBL" id="JBBKZT010000002">
    <property type="protein sequence ID" value="MEJ8845885.1"/>
    <property type="molecule type" value="Genomic_DNA"/>
</dbReference>
<dbReference type="Gene3D" id="3.30.70.1230">
    <property type="entry name" value="Nucleotide cyclase"/>
    <property type="match status" value="1"/>
</dbReference>
<dbReference type="InterPro" id="IPR027417">
    <property type="entry name" value="P-loop_NTPase"/>
</dbReference>
<dbReference type="PROSITE" id="PS50125">
    <property type="entry name" value="GUANYLATE_CYCLASE_2"/>
    <property type="match status" value="1"/>
</dbReference>
<dbReference type="Gene3D" id="3.40.50.300">
    <property type="entry name" value="P-loop containing nucleotide triphosphate hydrolases"/>
    <property type="match status" value="1"/>
</dbReference>
<dbReference type="Proteomes" id="UP001385892">
    <property type="component" value="Unassembled WGS sequence"/>
</dbReference>
<reference evidence="4 5" key="1">
    <citation type="submission" date="2024-03" db="EMBL/GenBank/DDBJ databases">
        <title>Novel species of the genus Variovorax.</title>
        <authorList>
            <person name="Liu Q."/>
            <person name="Xin Y.-H."/>
        </authorList>
    </citation>
    <scope>NUCLEOTIDE SEQUENCE [LARGE SCALE GENOMIC DNA]</scope>
    <source>
        <strain evidence="4 5">KACC 18900</strain>
    </source>
</reference>
<dbReference type="PANTHER" id="PTHR16305">
    <property type="entry name" value="TESTICULAR SOLUBLE ADENYLYL CYCLASE"/>
    <property type="match status" value="1"/>
</dbReference>
<dbReference type="InterPro" id="IPR029787">
    <property type="entry name" value="Nucleotide_cyclase"/>
</dbReference>
<dbReference type="CDD" id="cd07302">
    <property type="entry name" value="CHD"/>
    <property type="match status" value="1"/>
</dbReference>
<dbReference type="Pfam" id="PF00211">
    <property type="entry name" value="Guanylate_cyc"/>
    <property type="match status" value="1"/>
</dbReference>
<dbReference type="InterPro" id="IPR019734">
    <property type="entry name" value="TPR_rpt"/>
</dbReference>
<dbReference type="SUPFAM" id="SSF55073">
    <property type="entry name" value="Nucleotide cyclase"/>
    <property type="match status" value="1"/>
</dbReference>
<dbReference type="InterPro" id="IPR001054">
    <property type="entry name" value="A/G_cyclase"/>
</dbReference>
<proteinExistence type="predicted"/>
<organism evidence="4 5">
    <name type="scientific">Variovorax rhizosphaerae</name>
    <dbReference type="NCBI Taxonomy" id="1836200"/>
    <lineage>
        <taxon>Bacteria</taxon>
        <taxon>Pseudomonadati</taxon>
        <taxon>Pseudomonadota</taxon>
        <taxon>Betaproteobacteria</taxon>
        <taxon>Burkholderiales</taxon>
        <taxon>Comamonadaceae</taxon>
        <taxon>Variovorax</taxon>
    </lineage>
</organism>
<protein>
    <submittedName>
        <fullName evidence="4">AAA family ATPase</fullName>
    </submittedName>
</protein>
<dbReference type="InterPro" id="IPR041664">
    <property type="entry name" value="AAA_16"/>
</dbReference>
<keyword evidence="5" id="KW-1185">Reference proteome</keyword>
<dbReference type="SMART" id="SM00028">
    <property type="entry name" value="TPR"/>
    <property type="match status" value="2"/>
</dbReference>
<dbReference type="InterPro" id="IPR011990">
    <property type="entry name" value="TPR-like_helical_dom_sf"/>
</dbReference>
<dbReference type="RefSeq" id="WP_340341048.1">
    <property type="nucleotide sequence ID" value="NZ_JBBKZT010000002.1"/>
</dbReference>
<dbReference type="PANTHER" id="PTHR16305:SF28">
    <property type="entry name" value="GUANYLATE CYCLASE DOMAIN-CONTAINING PROTEIN"/>
    <property type="match status" value="1"/>
</dbReference>
<evidence type="ECO:0000256" key="1">
    <source>
        <dbReference type="ARBA" id="ARBA00022741"/>
    </source>
</evidence>
<comment type="caution">
    <text evidence="4">The sequence shown here is derived from an EMBL/GenBank/DDBJ whole genome shotgun (WGS) entry which is preliminary data.</text>
</comment>
<feature type="domain" description="Guanylate cyclase" evidence="3">
    <location>
        <begin position="21"/>
        <end position="152"/>
    </location>
</feature>
<sequence length="1024" mass="110747">MDEALVPQLASIPASRRRYLTVLFADLCGSTALSGRIETELYAEMLSRLRAIGRDVIGRHGGVLVRAQGDSLLAIFGQPEAREDDGRRAGETALELHAAIRELALDARALPRGSLGLHSGIHAGLVLLGEGDLELGRFELLGPVPNVAARLSAVAAFDEILVSEETLGPQTHFFTTDERRLLSLRGHAHPVPAYRLLGRARVHNRYAALALRGLTPFVGRGAEMDTLRQHLHLSASGAPQFVAVSAGPGMGKTRLVEEFLHLADIANHEVHRGYCESYLSAEPLQPFLQMLRALFGFIHGLAPAEAVRLVEQTLSGLDPALLAHRDELLRALSLSTADGDTRRPNPERTVAALSDLFNSLAARRPVVLFIDDWQWVDDASSQVLRALRGLPRPIFVLLATRDHAADGLAADGARIIELAPLSAEEGGLTIRRLLPGTDPFDAAEIHMYGGGNPLFIEELCHSAAASGAQGRPHRPHDSAAWLDSLIESRVARLPESQARIVRAAAIIGNVVPAWLLHRVTGHAEDDPLVLALAEQDFIFPAGQAGSLRFKHGITRDVIYDSVGLRERQAMHRQVAEVLATRATAQEEAYEALAYHYGAGGLPAEAARFAELAGDKATAASALDRVRTQYRAALAALDELGTTSDELKLRWISIMQRLAVAYVFDPHGLQDGLELFERGVALARDTGDPGTLARAEYWLGYIAYAKGDARKSIALEEHALGLAEQLGDERLAAQIRATLGQTLASAGDYGRALPMLDLAVDLKRRNIQGGGKLAVGAAFTLATKGQVLGDMGQFDAAYECLGQALSLVNGTGHQIESSVLGWMTTVLLWQGRWADAIRSAERSSTIADNCKSAHLFSMHRAQIGYAEWILTGRPEALRIVQDATHWIETRNGRLFSSLIYGWLSDALVTLGRVDEARRHAARALLRGRALDRIGEAMACRAMARAAAQSNDRPAVARYLALAHHSAAARDSWHEQAVTTLCAAEIEAALGSGHEAARLLEAATAAFESMKMDWHLAQARQLAARL</sequence>
<dbReference type="Pfam" id="PF13181">
    <property type="entry name" value="TPR_8"/>
    <property type="match status" value="1"/>
</dbReference>
<keyword evidence="1" id="KW-0547">Nucleotide-binding</keyword>
<dbReference type="SUPFAM" id="SSF52540">
    <property type="entry name" value="P-loop containing nucleoside triphosphate hydrolases"/>
    <property type="match status" value="1"/>
</dbReference>
<name>A0ABU8WG79_9BURK</name>
<dbReference type="SMART" id="SM00044">
    <property type="entry name" value="CYCc"/>
    <property type="match status" value="1"/>
</dbReference>
<evidence type="ECO:0000259" key="3">
    <source>
        <dbReference type="PROSITE" id="PS50125"/>
    </source>
</evidence>
<dbReference type="Gene3D" id="1.25.40.10">
    <property type="entry name" value="Tetratricopeptide repeat domain"/>
    <property type="match status" value="2"/>
</dbReference>
<gene>
    <name evidence="4" type="ORF">WKW82_04470</name>
</gene>
<evidence type="ECO:0000313" key="5">
    <source>
        <dbReference type="Proteomes" id="UP001385892"/>
    </source>
</evidence>
<dbReference type="SUPFAM" id="SSF48452">
    <property type="entry name" value="TPR-like"/>
    <property type="match status" value="1"/>
</dbReference>
<evidence type="ECO:0000256" key="2">
    <source>
        <dbReference type="ARBA" id="ARBA00022840"/>
    </source>
</evidence>
<keyword evidence="2" id="KW-0067">ATP-binding</keyword>
<accession>A0ABU8WG79</accession>
<evidence type="ECO:0000313" key="4">
    <source>
        <dbReference type="EMBL" id="MEJ8845885.1"/>
    </source>
</evidence>